<feature type="compositionally biased region" description="Polar residues" evidence="1">
    <location>
        <begin position="1"/>
        <end position="16"/>
    </location>
</feature>
<protein>
    <submittedName>
        <fullName evidence="2">Uncharacterized protein</fullName>
    </submittedName>
</protein>
<evidence type="ECO:0000256" key="1">
    <source>
        <dbReference type="SAM" id="MobiDB-lite"/>
    </source>
</evidence>
<dbReference type="AlphaFoldDB" id="A0AAD1R4S7"/>
<reference evidence="2" key="1">
    <citation type="submission" date="2022-03" db="EMBL/GenBank/DDBJ databases">
        <authorList>
            <person name="Alioto T."/>
            <person name="Alioto T."/>
            <person name="Gomez Garrido J."/>
        </authorList>
    </citation>
    <scope>NUCLEOTIDE SEQUENCE</scope>
</reference>
<dbReference type="Proteomes" id="UP001295444">
    <property type="component" value="Chromosome 01"/>
</dbReference>
<keyword evidence="3" id="KW-1185">Reference proteome</keyword>
<sequence>RHRQQSELNSNFNQSPYDARENDQRKRTRDDPISQGQNESKLTHHPATQNKRLNTRAQ</sequence>
<feature type="compositionally biased region" description="Polar residues" evidence="1">
    <location>
        <begin position="34"/>
        <end position="58"/>
    </location>
</feature>
<name>A0AAD1R4S7_PELCU</name>
<evidence type="ECO:0000313" key="2">
    <source>
        <dbReference type="EMBL" id="CAH2223745.1"/>
    </source>
</evidence>
<accession>A0AAD1R4S7</accession>
<feature type="compositionally biased region" description="Basic and acidic residues" evidence="1">
    <location>
        <begin position="18"/>
        <end position="32"/>
    </location>
</feature>
<feature type="non-terminal residue" evidence="2">
    <location>
        <position position="1"/>
    </location>
</feature>
<gene>
    <name evidence="2" type="ORF">PECUL_23A023266</name>
</gene>
<organism evidence="2 3">
    <name type="scientific">Pelobates cultripes</name>
    <name type="common">Western spadefoot toad</name>
    <dbReference type="NCBI Taxonomy" id="61616"/>
    <lineage>
        <taxon>Eukaryota</taxon>
        <taxon>Metazoa</taxon>
        <taxon>Chordata</taxon>
        <taxon>Craniata</taxon>
        <taxon>Vertebrata</taxon>
        <taxon>Euteleostomi</taxon>
        <taxon>Amphibia</taxon>
        <taxon>Batrachia</taxon>
        <taxon>Anura</taxon>
        <taxon>Pelobatoidea</taxon>
        <taxon>Pelobatidae</taxon>
        <taxon>Pelobates</taxon>
    </lineage>
</organism>
<dbReference type="EMBL" id="OW240912">
    <property type="protein sequence ID" value="CAH2223745.1"/>
    <property type="molecule type" value="Genomic_DNA"/>
</dbReference>
<proteinExistence type="predicted"/>
<evidence type="ECO:0000313" key="3">
    <source>
        <dbReference type="Proteomes" id="UP001295444"/>
    </source>
</evidence>
<feature type="region of interest" description="Disordered" evidence="1">
    <location>
        <begin position="1"/>
        <end position="58"/>
    </location>
</feature>